<sequence length="738" mass="82314">MAEFPPYEPDPLNGVNAIGTPEEQFSIMAQLRATANVIPAYVWYASPSGVLVFVNSRCAEYLGLPRDHPLRLGADPGGAWDSHIHLLHPDDHEGTRRVWSTCLRTGSAGEVAFRVRNAVGGYRWFLSRAEPLRMSDGTLVCWVGINLDIDERKQAEFYLDEGQRLAHTGSWTLNNDGFEHWSSELFKIHGLDPATKAPSVSEYLALVHPEDREFVSRNIQEMFAAHSGFDFTKRIVRPDGAIRSVRCVGVPLSHGDSFQAFVGTGIDVTEQEQLTEELRRNELELRQVLDLAPQLIGIYGPSRERLYLNKPGLDFAGISLEAWRQTQAPAAFIHPDDRERELAYFAEVQSNGSGGQLELRLRDGDGSYRWFLTRYNSLRDEHGQILRWYVACTDIDDRKRAEEGLQRENAALREELNQTSMFEEIVGSSEPLRKVLSHVSKVAISDSTVLILGQTGTGKELIARAIHKRSKRAGRAFIGVNCGAIPASLIASELFGHEKGAFTGATHRRLGRFEAANGGTILLDEVGDLPPDIQIALLRVLQEREIERVGSDRPIPVDVRVLAATHRDLDELVSEGKFRQDLLYRLNVVPISMPSLRERAADIPILVEYFIARFGRKMGKKFQTIEKKTLKILQEYGWPGNVRELQNVIERAVTLSDSDTFSVDEAWLKRKPTEVAHSSAALNGALLAHEKEVIEAALAQSHGRISGPAGAATQLGIPDSTLEAKIKRLGIDKFRFKS</sequence>
<dbReference type="Gene3D" id="3.40.50.300">
    <property type="entry name" value="P-loop containing nucleotide triphosphate hydrolases"/>
    <property type="match status" value="1"/>
</dbReference>
<dbReference type="GO" id="GO:0005524">
    <property type="term" value="F:ATP binding"/>
    <property type="evidence" value="ECO:0007669"/>
    <property type="project" value="UniProtKB-KW"/>
</dbReference>
<dbReference type="KEGG" id="adin:H7849_21685"/>
<feature type="domain" description="PAC" evidence="8">
    <location>
        <begin position="355"/>
        <end position="407"/>
    </location>
</feature>
<keyword evidence="1" id="KW-0547">Nucleotide-binding</keyword>
<dbReference type="CDD" id="cd00130">
    <property type="entry name" value="PAS"/>
    <property type="match status" value="3"/>
</dbReference>
<dbReference type="Gene3D" id="1.10.8.60">
    <property type="match status" value="1"/>
</dbReference>
<dbReference type="InterPro" id="IPR027417">
    <property type="entry name" value="P-loop_NTPase"/>
</dbReference>
<dbReference type="PROSITE" id="PS50113">
    <property type="entry name" value="PAC"/>
    <property type="match status" value="3"/>
</dbReference>
<dbReference type="PRINTS" id="PR01590">
    <property type="entry name" value="HTHFIS"/>
</dbReference>
<keyword evidence="5" id="KW-0804">Transcription</keyword>
<dbReference type="InterPro" id="IPR025662">
    <property type="entry name" value="Sigma_54_int_dom_ATP-bd_1"/>
</dbReference>
<dbReference type="SUPFAM" id="SSF46689">
    <property type="entry name" value="Homeodomain-like"/>
    <property type="match status" value="1"/>
</dbReference>
<dbReference type="Pfam" id="PF25601">
    <property type="entry name" value="AAA_lid_14"/>
    <property type="match status" value="1"/>
</dbReference>
<dbReference type="Pfam" id="PF08447">
    <property type="entry name" value="PAS_3"/>
    <property type="match status" value="3"/>
</dbReference>
<proteinExistence type="predicted"/>
<protein>
    <submittedName>
        <fullName evidence="9">Sigma 54-interacting transcriptional regulator</fullName>
    </submittedName>
</protein>
<evidence type="ECO:0000256" key="2">
    <source>
        <dbReference type="ARBA" id="ARBA00022840"/>
    </source>
</evidence>
<dbReference type="EMBL" id="CP060394">
    <property type="protein sequence ID" value="QNI31645.1"/>
    <property type="molecule type" value="Genomic_DNA"/>
</dbReference>
<dbReference type="RefSeq" id="WP_186742466.1">
    <property type="nucleotide sequence ID" value="NZ_CP060394.1"/>
</dbReference>
<dbReference type="FunFam" id="3.40.50.300:FF:000006">
    <property type="entry name" value="DNA-binding transcriptional regulator NtrC"/>
    <property type="match status" value="1"/>
</dbReference>
<gene>
    <name evidence="9" type="ORF">H7849_21685</name>
</gene>
<name>A0A7G8BGH5_9BACT</name>
<evidence type="ECO:0000259" key="7">
    <source>
        <dbReference type="PROSITE" id="PS50112"/>
    </source>
</evidence>
<dbReference type="GO" id="GO:0043565">
    <property type="term" value="F:sequence-specific DNA binding"/>
    <property type="evidence" value="ECO:0007669"/>
    <property type="project" value="InterPro"/>
</dbReference>
<evidence type="ECO:0000259" key="8">
    <source>
        <dbReference type="PROSITE" id="PS50113"/>
    </source>
</evidence>
<feature type="domain" description="PAS" evidence="7">
    <location>
        <begin position="27"/>
        <end position="106"/>
    </location>
</feature>
<dbReference type="InterPro" id="IPR035965">
    <property type="entry name" value="PAS-like_dom_sf"/>
</dbReference>
<keyword evidence="4" id="KW-0238">DNA-binding</keyword>
<dbReference type="SMART" id="SM00382">
    <property type="entry name" value="AAA"/>
    <property type="match status" value="1"/>
</dbReference>
<dbReference type="CDD" id="cd00009">
    <property type="entry name" value="AAA"/>
    <property type="match status" value="1"/>
</dbReference>
<dbReference type="InterPro" id="IPR025944">
    <property type="entry name" value="Sigma_54_int_dom_CS"/>
</dbReference>
<dbReference type="InterPro" id="IPR000014">
    <property type="entry name" value="PAS"/>
</dbReference>
<dbReference type="Proteomes" id="UP000515312">
    <property type="component" value="Chromosome"/>
</dbReference>
<evidence type="ECO:0000259" key="6">
    <source>
        <dbReference type="PROSITE" id="PS50045"/>
    </source>
</evidence>
<dbReference type="SUPFAM" id="SSF52540">
    <property type="entry name" value="P-loop containing nucleoside triphosphate hydrolases"/>
    <property type="match status" value="1"/>
</dbReference>
<dbReference type="InterPro" id="IPR025943">
    <property type="entry name" value="Sigma_54_int_dom_ATP-bd_2"/>
</dbReference>
<dbReference type="AlphaFoldDB" id="A0A7G8BGH5"/>
<evidence type="ECO:0000256" key="1">
    <source>
        <dbReference type="ARBA" id="ARBA00022741"/>
    </source>
</evidence>
<feature type="domain" description="PAC" evidence="8">
    <location>
        <begin position="229"/>
        <end position="280"/>
    </location>
</feature>
<dbReference type="PROSITE" id="PS50112">
    <property type="entry name" value="PAS"/>
    <property type="match status" value="1"/>
</dbReference>
<dbReference type="InterPro" id="IPR002197">
    <property type="entry name" value="HTH_Fis"/>
</dbReference>
<dbReference type="Pfam" id="PF00158">
    <property type="entry name" value="Sigma54_activat"/>
    <property type="match status" value="1"/>
</dbReference>
<dbReference type="Gene3D" id="2.10.70.100">
    <property type="match status" value="1"/>
</dbReference>
<dbReference type="Pfam" id="PF02954">
    <property type="entry name" value="HTH_8"/>
    <property type="match status" value="1"/>
</dbReference>
<dbReference type="SMART" id="SM00091">
    <property type="entry name" value="PAS"/>
    <property type="match status" value="3"/>
</dbReference>
<evidence type="ECO:0000256" key="3">
    <source>
        <dbReference type="ARBA" id="ARBA00023015"/>
    </source>
</evidence>
<dbReference type="SUPFAM" id="SSF55785">
    <property type="entry name" value="PYP-like sensor domain (PAS domain)"/>
    <property type="match status" value="3"/>
</dbReference>
<dbReference type="NCBIfam" id="TIGR00229">
    <property type="entry name" value="sensory_box"/>
    <property type="match status" value="3"/>
</dbReference>
<evidence type="ECO:0000313" key="9">
    <source>
        <dbReference type="EMBL" id="QNI31645.1"/>
    </source>
</evidence>
<dbReference type="InterPro" id="IPR002078">
    <property type="entry name" value="Sigma_54_int"/>
</dbReference>
<evidence type="ECO:0000256" key="5">
    <source>
        <dbReference type="ARBA" id="ARBA00023163"/>
    </source>
</evidence>
<feature type="domain" description="Sigma-54 factor interaction" evidence="6">
    <location>
        <begin position="425"/>
        <end position="654"/>
    </location>
</feature>
<dbReference type="InterPro" id="IPR013655">
    <property type="entry name" value="PAS_fold_3"/>
</dbReference>
<dbReference type="InterPro" id="IPR003593">
    <property type="entry name" value="AAA+_ATPase"/>
</dbReference>
<evidence type="ECO:0000256" key="4">
    <source>
        <dbReference type="ARBA" id="ARBA00023125"/>
    </source>
</evidence>
<dbReference type="InterPro" id="IPR000700">
    <property type="entry name" value="PAS-assoc_C"/>
</dbReference>
<keyword evidence="3" id="KW-0805">Transcription regulation</keyword>
<dbReference type="InterPro" id="IPR001610">
    <property type="entry name" value="PAC"/>
</dbReference>
<dbReference type="PANTHER" id="PTHR32071">
    <property type="entry name" value="TRANSCRIPTIONAL REGULATORY PROTEIN"/>
    <property type="match status" value="1"/>
</dbReference>
<feature type="domain" description="PAC" evidence="8">
    <location>
        <begin position="109"/>
        <end position="161"/>
    </location>
</feature>
<dbReference type="InterPro" id="IPR058031">
    <property type="entry name" value="AAA_lid_NorR"/>
</dbReference>
<dbReference type="PROSITE" id="PS00675">
    <property type="entry name" value="SIGMA54_INTERACT_1"/>
    <property type="match status" value="1"/>
</dbReference>
<dbReference type="PROSITE" id="PS50045">
    <property type="entry name" value="SIGMA54_INTERACT_4"/>
    <property type="match status" value="1"/>
</dbReference>
<dbReference type="PROSITE" id="PS00688">
    <property type="entry name" value="SIGMA54_INTERACT_3"/>
    <property type="match status" value="1"/>
</dbReference>
<dbReference type="Gene3D" id="3.30.450.20">
    <property type="entry name" value="PAS domain"/>
    <property type="match status" value="3"/>
</dbReference>
<dbReference type="Gene3D" id="1.10.10.60">
    <property type="entry name" value="Homeodomain-like"/>
    <property type="match status" value="1"/>
</dbReference>
<dbReference type="PANTHER" id="PTHR32071:SF117">
    <property type="entry name" value="PTS-DEPENDENT DIHYDROXYACETONE KINASE OPERON REGULATORY PROTEIN-RELATED"/>
    <property type="match status" value="1"/>
</dbReference>
<dbReference type="PROSITE" id="PS00676">
    <property type="entry name" value="SIGMA54_INTERACT_2"/>
    <property type="match status" value="1"/>
</dbReference>
<keyword evidence="2" id="KW-0067">ATP-binding</keyword>
<dbReference type="SMART" id="SM00086">
    <property type="entry name" value="PAC"/>
    <property type="match status" value="3"/>
</dbReference>
<keyword evidence="10" id="KW-1185">Reference proteome</keyword>
<organism evidence="9 10">
    <name type="scientific">Alloacidobacterium dinghuense</name>
    <dbReference type="NCBI Taxonomy" id="2763107"/>
    <lineage>
        <taxon>Bacteria</taxon>
        <taxon>Pseudomonadati</taxon>
        <taxon>Acidobacteriota</taxon>
        <taxon>Terriglobia</taxon>
        <taxon>Terriglobales</taxon>
        <taxon>Acidobacteriaceae</taxon>
        <taxon>Alloacidobacterium</taxon>
    </lineage>
</organism>
<accession>A0A7G8BGH5</accession>
<dbReference type="InterPro" id="IPR009057">
    <property type="entry name" value="Homeodomain-like_sf"/>
</dbReference>
<evidence type="ECO:0000313" key="10">
    <source>
        <dbReference type="Proteomes" id="UP000515312"/>
    </source>
</evidence>
<reference evidence="9 10" key="1">
    <citation type="submission" date="2020-08" db="EMBL/GenBank/DDBJ databases">
        <title>Edaphobacter telluris sp. nov. and Acidobacterium dinghuensis sp. nov., two acidobacteria isolated from forest soil.</title>
        <authorList>
            <person name="Fu J."/>
            <person name="Qiu L."/>
        </authorList>
    </citation>
    <scope>NUCLEOTIDE SEQUENCE [LARGE SCALE GENOMIC DNA]</scope>
    <source>
        <strain evidence="9">4Y35</strain>
    </source>
</reference>
<dbReference type="GO" id="GO:0006355">
    <property type="term" value="P:regulation of DNA-templated transcription"/>
    <property type="evidence" value="ECO:0007669"/>
    <property type="project" value="InterPro"/>
</dbReference>